<comment type="similarity">
    <text evidence="1">Belongs to the 'phage' integrase family.</text>
</comment>
<sequence>MARRGLNNVVREKHFRNGQESWKLETKDGSPVPAFDLFCEKNAEYSFRTQKRYAEVVSRFIDYLYEARVFDQSVSPTYLNAVVEAYPILLRDGSEVTASRVRKSGSDLWLADVAARLNWTPLAAKSFDNTIAAVNRFLRLSESLAREVAEKAVLLGVGPKDGYTALIKALDGTATLSRHEVGAMKQHSMFGNVAKFVPKGILRPRGLRSPGTSSTSARRILDFPQEALPALIAAAETWRDKCLWLLLAATGIRISEALNLHLEDIDAEAQKVYVFDPNGRRAQLGDNDPNRMRFKGREMACTYFIPDLRRDFFYALQQYLNLEFVPCYRHGEPAYLFQYVEPARRGWPLVDASHSALAQSFKAALRSANIAVPKEGKDWVLHSLRHMYGVYMVNDFPVDPEQDQFGLALVEVQMMMGHKSIRSTAHYARSKQRRLEAKLAASDQAMLGMSIDELKALPIFNIRLSDGAND</sequence>
<evidence type="ECO:0000256" key="3">
    <source>
        <dbReference type="ARBA" id="ARBA00023125"/>
    </source>
</evidence>
<dbReference type="AlphaFoldDB" id="A0A3P3EM51"/>
<feature type="domain" description="Tyr recombinase" evidence="5">
    <location>
        <begin position="218"/>
        <end position="440"/>
    </location>
</feature>
<dbReference type="Proteomes" id="UP000271590">
    <property type="component" value="Unassembled WGS sequence"/>
</dbReference>
<name>A0A3P3EM51_9BURK</name>
<evidence type="ECO:0000313" key="6">
    <source>
        <dbReference type="EMBL" id="RRH86458.1"/>
    </source>
</evidence>
<evidence type="ECO:0000256" key="2">
    <source>
        <dbReference type="ARBA" id="ARBA00022908"/>
    </source>
</evidence>
<dbReference type="PROSITE" id="PS51898">
    <property type="entry name" value="TYR_RECOMBINASE"/>
    <property type="match status" value="1"/>
</dbReference>
<dbReference type="InterPro" id="IPR011010">
    <property type="entry name" value="DNA_brk_join_enz"/>
</dbReference>
<evidence type="ECO:0000256" key="4">
    <source>
        <dbReference type="ARBA" id="ARBA00023172"/>
    </source>
</evidence>
<dbReference type="RefSeq" id="WP_124960086.1">
    <property type="nucleotide sequence ID" value="NZ_RQXU01000012.1"/>
</dbReference>
<keyword evidence="4" id="KW-0233">DNA recombination</keyword>
<dbReference type="PANTHER" id="PTHR30349">
    <property type="entry name" value="PHAGE INTEGRASE-RELATED"/>
    <property type="match status" value="1"/>
</dbReference>
<dbReference type="Gene3D" id="1.10.443.10">
    <property type="entry name" value="Intergrase catalytic core"/>
    <property type="match status" value="1"/>
</dbReference>
<evidence type="ECO:0000259" key="5">
    <source>
        <dbReference type="PROSITE" id="PS51898"/>
    </source>
</evidence>
<organism evidence="6 7">
    <name type="scientific">Variovorax beijingensis</name>
    <dbReference type="NCBI Taxonomy" id="2496117"/>
    <lineage>
        <taxon>Bacteria</taxon>
        <taxon>Pseudomonadati</taxon>
        <taxon>Pseudomonadota</taxon>
        <taxon>Betaproteobacteria</taxon>
        <taxon>Burkholderiales</taxon>
        <taxon>Comamonadaceae</taxon>
        <taxon>Variovorax</taxon>
    </lineage>
</organism>
<dbReference type="CDD" id="cd00397">
    <property type="entry name" value="DNA_BRE_C"/>
    <property type="match status" value="1"/>
</dbReference>
<evidence type="ECO:0000313" key="7">
    <source>
        <dbReference type="Proteomes" id="UP000271590"/>
    </source>
</evidence>
<dbReference type="GO" id="GO:0015074">
    <property type="term" value="P:DNA integration"/>
    <property type="evidence" value="ECO:0007669"/>
    <property type="project" value="UniProtKB-KW"/>
</dbReference>
<protein>
    <submittedName>
        <fullName evidence="6">Site-specific integrase</fullName>
    </submittedName>
</protein>
<dbReference type="EMBL" id="RQXU01000012">
    <property type="protein sequence ID" value="RRH86458.1"/>
    <property type="molecule type" value="Genomic_DNA"/>
</dbReference>
<dbReference type="Pfam" id="PF00589">
    <property type="entry name" value="Phage_integrase"/>
    <property type="match status" value="1"/>
</dbReference>
<dbReference type="GO" id="GO:0006310">
    <property type="term" value="P:DNA recombination"/>
    <property type="evidence" value="ECO:0007669"/>
    <property type="project" value="UniProtKB-KW"/>
</dbReference>
<reference evidence="6 7" key="1">
    <citation type="submission" date="2018-11" db="EMBL/GenBank/DDBJ databases">
        <title>The genome of Variovorax sp T529.</title>
        <authorList>
            <person name="Gao J."/>
        </authorList>
    </citation>
    <scope>NUCLEOTIDE SEQUENCE [LARGE SCALE GENOMIC DNA]</scope>
    <source>
        <strain evidence="6 7">T529</strain>
    </source>
</reference>
<dbReference type="InterPro" id="IPR013762">
    <property type="entry name" value="Integrase-like_cat_sf"/>
</dbReference>
<dbReference type="InterPro" id="IPR050090">
    <property type="entry name" value="Tyrosine_recombinase_XerCD"/>
</dbReference>
<proteinExistence type="inferred from homology"/>
<dbReference type="PANTHER" id="PTHR30349:SF41">
    <property type="entry name" value="INTEGRASE_RECOMBINASE PROTEIN MJ0367-RELATED"/>
    <property type="match status" value="1"/>
</dbReference>
<accession>A0A3P3EM51</accession>
<dbReference type="InterPro" id="IPR002104">
    <property type="entry name" value="Integrase_catalytic"/>
</dbReference>
<keyword evidence="3" id="KW-0238">DNA-binding</keyword>
<dbReference type="GO" id="GO:0003677">
    <property type="term" value="F:DNA binding"/>
    <property type="evidence" value="ECO:0007669"/>
    <property type="project" value="UniProtKB-KW"/>
</dbReference>
<evidence type="ECO:0000256" key="1">
    <source>
        <dbReference type="ARBA" id="ARBA00008857"/>
    </source>
</evidence>
<dbReference type="SUPFAM" id="SSF56349">
    <property type="entry name" value="DNA breaking-rejoining enzymes"/>
    <property type="match status" value="1"/>
</dbReference>
<comment type="caution">
    <text evidence="6">The sequence shown here is derived from an EMBL/GenBank/DDBJ whole genome shotgun (WGS) entry which is preliminary data.</text>
</comment>
<gene>
    <name evidence="6" type="ORF">EH244_19850</name>
</gene>
<keyword evidence="2" id="KW-0229">DNA integration</keyword>